<dbReference type="SUPFAM" id="SSF53271">
    <property type="entry name" value="PRTase-like"/>
    <property type="match status" value="1"/>
</dbReference>
<evidence type="ECO:0000259" key="3">
    <source>
        <dbReference type="Pfam" id="PF00156"/>
    </source>
</evidence>
<feature type="compositionally biased region" description="Low complexity" evidence="2">
    <location>
        <begin position="429"/>
        <end position="446"/>
    </location>
</feature>
<evidence type="ECO:0000313" key="4">
    <source>
        <dbReference type="EMBL" id="AJE23493.1"/>
    </source>
</evidence>
<keyword evidence="4" id="KW-0614">Plasmid</keyword>
<gene>
    <name evidence="4" type="primary">kfrC</name>
    <name evidence="4" type="ORF">Achr_c110</name>
</gene>
<dbReference type="AlphaFoldDB" id="A0A0C4WKZ5"/>
<feature type="region of interest" description="Disordered" evidence="2">
    <location>
        <begin position="410"/>
        <end position="446"/>
    </location>
</feature>
<dbReference type="EMBL" id="CP010418">
    <property type="protein sequence ID" value="AJE23493.1"/>
    <property type="molecule type" value="Genomic_DNA"/>
</dbReference>
<dbReference type="HOGENOM" id="CLU_619359_0_0_6"/>
<evidence type="ECO:0000256" key="2">
    <source>
        <dbReference type="SAM" id="MobiDB-lite"/>
    </source>
</evidence>
<dbReference type="InterPro" id="IPR050043">
    <property type="entry name" value="KfrC-like_dom"/>
</dbReference>
<protein>
    <submittedName>
        <fullName evidence="4">KfrC plasmid stable inheritance protein</fullName>
    </submittedName>
</protein>
<dbReference type="KEGG" id="acx:Achr_c110"/>
<evidence type="ECO:0000313" key="5">
    <source>
        <dbReference type="Proteomes" id="UP000068210"/>
    </source>
</evidence>
<dbReference type="CDD" id="cd06223">
    <property type="entry name" value="PRTases_typeI"/>
    <property type="match status" value="1"/>
</dbReference>
<keyword evidence="1" id="KW-0175">Coiled coil</keyword>
<organism evidence="4 5">
    <name type="scientific">Azotobacter chroococcum NCIMB 8003</name>
    <dbReference type="NCBI Taxonomy" id="1328314"/>
    <lineage>
        <taxon>Bacteria</taxon>
        <taxon>Pseudomonadati</taxon>
        <taxon>Pseudomonadota</taxon>
        <taxon>Gammaproteobacteria</taxon>
        <taxon>Pseudomonadales</taxon>
        <taxon>Pseudomonadaceae</taxon>
        <taxon>Azotobacter</taxon>
    </lineage>
</organism>
<dbReference type="NCBIfam" id="NF042916">
    <property type="entry name" value="IncP_KfrC_dom"/>
    <property type="match status" value="1"/>
</dbReference>
<dbReference type="InterPro" id="IPR000836">
    <property type="entry name" value="PRTase_dom"/>
</dbReference>
<evidence type="ECO:0000256" key="1">
    <source>
        <dbReference type="SAM" id="Coils"/>
    </source>
</evidence>
<proteinExistence type="predicted"/>
<keyword evidence="5" id="KW-1185">Reference proteome</keyword>
<dbReference type="Gene3D" id="3.40.50.2020">
    <property type="match status" value="1"/>
</dbReference>
<feature type="coiled-coil region" evidence="1">
    <location>
        <begin position="304"/>
        <end position="335"/>
    </location>
</feature>
<sequence length="446" mass="49086">MEATLSKLSQAERAAWGDFPKVIRNGDLGILAKEPEYQAAKQGDMEAALNLVDRLVSDDTISQIKELIGNETPRILPVLATEASGNNKIPLAFAEVLADRLGLEVETGIVQREKVNRTGSGADHRLAFNPSFIGEVEAGQKYLIVDDTLTMGGTLASLRGYVENRGGNVLAASVMTAHQGAVDMAVKPKMLAAIEEKHGQAMNIFWKESFGYGIERLTQGEAGHLKAAASVDAIRDRIAAARHAGVEHLDASRTQATARSTQQGVSGVGESLYQGALELEQQQQTILEAAPVEQTYQESLQAYVQAKHDQVERIEDRLEALIDQQQARLQQTRASQPGFFSLPSTKAACQAQQMQQQARLQTLQGRLEAVREIRDGMGIHSSKIEELATRKLRADEPGLASEFDETLEARRRQQAQLRKQEQERKQKQDQQQQLGRGQRLGLSQQH</sequence>
<dbReference type="Proteomes" id="UP000068210">
    <property type="component" value="Plasmid pAcX50c"/>
</dbReference>
<geneLocation type="plasmid" evidence="4 5">
    <name>pAcX50c</name>
</geneLocation>
<dbReference type="Pfam" id="PF00156">
    <property type="entry name" value="Pribosyltran"/>
    <property type="match status" value="1"/>
</dbReference>
<accession>A0A0C4WKZ5</accession>
<reference evidence="4 5" key="1">
    <citation type="journal article" date="2015" name="PLoS ONE">
        <title>Azotobacter Genomes: The Genome of Azotobacter chroococcum NCIMB 8003 (ATCC 4412).</title>
        <authorList>
            <person name="Robson R.L."/>
            <person name="Jones R."/>
            <person name="Robson R.M."/>
            <person name="Schwartz A."/>
            <person name="Richardson T.H."/>
        </authorList>
    </citation>
    <scope>NUCLEOTIDE SEQUENCE [LARGE SCALE GENOMIC DNA]</scope>
    <source>
        <strain evidence="4 5">NCIMB 8003</strain>
        <plasmid evidence="5">Plasmid pAcX50c</plasmid>
    </source>
</reference>
<dbReference type="InterPro" id="IPR029057">
    <property type="entry name" value="PRTase-like"/>
</dbReference>
<feature type="compositionally biased region" description="Basic and acidic residues" evidence="2">
    <location>
        <begin position="418"/>
        <end position="428"/>
    </location>
</feature>
<feature type="domain" description="Phosphoribosyltransferase" evidence="3">
    <location>
        <begin position="92"/>
        <end position="183"/>
    </location>
</feature>
<name>A0A0C4WKZ5_9GAMM</name>